<dbReference type="AlphaFoldDB" id="A0A7U9THE6"/>
<protein>
    <submittedName>
        <fullName evidence="2">PadR family transcriptional regulator</fullName>
    </submittedName>
</protein>
<dbReference type="InterPro" id="IPR005149">
    <property type="entry name" value="Tscrpt_reg_PadR_N"/>
</dbReference>
<dbReference type="Proteomes" id="UP000620133">
    <property type="component" value="Chromosome"/>
</dbReference>
<gene>
    <name evidence="2" type="ORF">MPAN_007740</name>
</gene>
<dbReference type="PANTHER" id="PTHR33169">
    <property type="entry name" value="PADR-FAMILY TRANSCRIPTIONAL REGULATOR"/>
    <property type="match status" value="1"/>
</dbReference>
<feature type="domain" description="Transcription regulator PadR N-terminal" evidence="1">
    <location>
        <begin position="23"/>
        <end position="91"/>
    </location>
</feature>
<dbReference type="SUPFAM" id="SSF46785">
    <property type="entry name" value="Winged helix' DNA-binding domain"/>
    <property type="match status" value="1"/>
</dbReference>
<accession>A0A7U9THE6</accession>
<organism evidence="2 3">
    <name type="scientific">Mariniplasma anaerobium</name>
    <dbReference type="NCBI Taxonomy" id="2735436"/>
    <lineage>
        <taxon>Bacteria</taxon>
        <taxon>Bacillati</taxon>
        <taxon>Mycoplasmatota</taxon>
        <taxon>Mollicutes</taxon>
        <taxon>Acholeplasmatales</taxon>
        <taxon>Acholeplasmataceae</taxon>
        <taxon>Mariniplasma</taxon>
    </lineage>
</organism>
<name>A0A7U9THE6_9MOLU</name>
<reference evidence="2" key="1">
    <citation type="submission" date="2021-01" db="EMBL/GenBank/DDBJ databases">
        <title>Draft genome sequence of Acholeplasmataceae bacterium strain Mahy22.</title>
        <authorList>
            <person name="Watanabe M."/>
            <person name="Kojima H."/>
            <person name="Fukui M."/>
        </authorList>
    </citation>
    <scope>NUCLEOTIDE SEQUENCE</scope>
    <source>
        <strain evidence="2">Mahy22</strain>
    </source>
</reference>
<keyword evidence="3" id="KW-1185">Reference proteome</keyword>
<evidence type="ECO:0000313" key="2">
    <source>
        <dbReference type="EMBL" id="BCR35881.1"/>
    </source>
</evidence>
<dbReference type="Pfam" id="PF03551">
    <property type="entry name" value="PadR"/>
    <property type="match status" value="1"/>
</dbReference>
<dbReference type="InterPro" id="IPR036388">
    <property type="entry name" value="WH-like_DNA-bd_sf"/>
</dbReference>
<dbReference type="EMBL" id="AP024412">
    <property type="protein sequence ID" value="BCR35881.1"/>
    <property type="molecule type" value="Genomic_DNA"/>
</dbReference>
<evidence type="ECO:0000313" key="3">
    <source>
        <dbReference type="Proteomes" id="UP000620133"/>
    </source>
</evidence>
<dbReference type="Gene3D" id="1.10.10.10">
    <property type="entry name" value="Winged helix-like DNA-binding domain superfamily/Winged helix DNA-binding domain"/>
    <property type="match status" value="1"/>
</dbReference>
<proteinExistence type="predicted"/>
<dbReference type="RefSeq" id="WP_176238712.1">
    <property type="nucleotide sequence ID" value="NZ_AP024412.1"/>
</dbReference>
<sequence>MANKDLLDNMVMELKRGTQIMIVLDALKDMQYGYSLLQVLNEKKVNIEAGTLYPLLRRLDKQGLLDSTWDTTESRPRKYYKLNEQGTEILKDLTSAWLDMVKEVNQIIEENK</sequence>
<dbReference type="InterPro" id="IPR036390">
    <property type="entry name" value="WH_DNA-bd_sf"/>
</dbReference>
<dbReference type="PANTHER" id="PTHR33169:SF14">
    <property type="entry name" value="TRANSCRIPTIONAL REGULATOR RV3488"/>
    <property type="match status" value="1"/>
</dbReference>
<dbReference type="InterPro" id="IPR052509">
    <property type="entry name" value="Metal_resp_DNA-bind_regulator"/>
</dbReference>
<dbReference type="KEGG" id="manr:MPAN_007740"/>
<evidence type="ECO:0000259" key="1">
    <source>
        <dbReference type="Pfam" id="PF03551"/>
    </source>
</evidence>